<organism evidence="2 3">
    <name type="scientific">candidate division WOR-3 bacterium</name>
    <dbReference type="NCBI Taxonomy" id="2052148"/>
    <lineage>
        <taxon>Bacteria</taxon>
        <taxon>Bacteria division WOR-3</taxon>
    </lineage>
</organism>
<keyword evidence="1" id="KW-0472">Membrane</keyword>
<dbReference type="AlphaFoldDB" id="A0A660SL33"/>
<evidence type="ECO:0000256" key="1">
    <source>
        <dbReference type="SAM" id="Phobius"/>
    </source>
</evidence>
<feature type="transmembrane region" description="Helical" evidence="1">
    <location>
        <begin position="263"/>
        <end position="282"/>
    </location>
</feature>
<dbReference type="PANTHER" id="PTHR39556">
    <property type="entry name" value="PROTEIN, PUTATIVE-RELATED"/>
    <property type="match status" value="1"/>
</dbReference>
<feature type="transmembrane region" description="Helical" evidence="1">
    <location>
        <begin position="93"/>
        <end position="118"/>
    </location>
</feature>
<name>A0A660SL33_UNCW3</name>
<feature type="transmembrane region" description="Helical" evidence="1">
    <location>
        <begin position="372"/>
        <end position="391"/>
    </location>
</feature>
<feature type="transmembrane region" description="Helical" evidence="1">
    <location>
        <begin position="164"/>
        <end position="185"/>
    </location>
</feature>
<accession>A0A660SL33</accession>
<proteinExistence type="predicted"/>
<dbReference type="EMBL" id="QNBE01000007">
    <property type="protein sequence ID" value="RKX71504.1"/>
    <property type="molecule type" value="Genomic_DNA"/>
</dbReference>
<gene>
    <name evidence="2" type="ORF">DRP53_01225</name>
</gene>
<feature type="transmembrane region" description="Helical" evidence="1">
    <location>
        <begin position="197"/>
        <end position="215"/>
    </location>
</feature>
<sequence>MLIWLGFLISLFIILLISRWNLALAITTGAVALGLITMTLALVLHQIIAVLTDPSIVILSLAMGVIPIIGGVMKESGQIGNLINNLRIKRKYLLALSAAMMGLLPMPGGALLSAPILAEAGRGVADDLKAAINNWFRHLFILVYPLSPALIASVRICGLDVYTAIIYLLPGFLLALVLGNFFFLSQVKGRIEYKERFRLSGLLLPILIIITAPILDFTLKRTLLLGSSATLIGVLVALILALQLKRRAIELIRIIGEARPWNFTLILIGMFIYLFIFQRSPVRNLIGQLPLPPLLLAVVGGFLLGLLTGRVQLPASIIFPVYLATVEGIRPEIFAVIYIAIFFGYVTSPVHPCLVVSGEYFHVPIRRLLLKLAPPVLIVFASTLILSLTLYR</sequence>
<keyword evidence="1" id="KW-1133">Transmembrane helix</keyword>
<feature type="transmembrane region" description="Helical" evidence="1">
    <location>
        <begin position="333"/>
        <end position="352"/>
    </location>
</feature>
<reference evidence="2 3" key="1">
    <citation type="submission" date="2018-06" db="EMBL/GenBank/DDBJ databases">
        <title>Extensive metabolic versatility and redundancy in microbially diverse, dynamic hydrothermal sediments.</title>
        <authorList>
            <person name="Dombrowski N."/>
            <person name="Teske A."/>
            <person name="Baker B.J."/>
        </authorList>
    </citation>
    <scope>NUCLEOTIDE SEQUENCE [LARGE SCALE GENOMIC DNA]</scope>
    <source>
        <strain evidence="2">B36_G15</strain>
    </source>
</reference>
<dbReference type="InterPro" id="IPR007294">
    <property type="entry name" value="DUF401"/>
</dbReference>
<evidence type="ECO:0000313" key="2">
    <source>
        <dbReference type="EMBL" id="RKX71504.1"/>
    </source>
</evidence>
<dbReference type="Pfam" id="PF04165">
    <property type="entry name" value="DUF401"/>
    <property type="match status" value="1"/>
</dbReference>
<dbReference type="PANTHER" id="PTHR39556:SF1">
    <property type="entry name" value="PROTEIN, PUTATIVE-RELATED"/>
    <property type="match status" value="1"/>
</dbReference>
<feature type="transmembrane region" description="Helical" evidence="1">
    <location>
        <begin position="221"/>
        <end position="242"/>
    </location>
</feature>
<dbReference type="Proteomes" id="UP000268469">
    <property type="component" value="Unassembled WGS sequence"/>
</dbReference>
<feature type="transmembrane region" description="Helical" evidence="1">
    <location>
        <begin position="35"/>
        <end position="51"/>
    </location>
</feature>
<protein>
    <recommendedName>
        <fullName evidence="4">DUF401 family protein</fullName>
    </recommendedName>
</protein>
<comment type="caution">
    <text evidence="2">The sequence shown here is derived from an EMBL/GenBank/DDBJ whole genome shotgun (WGS) entry which is preliminary data.</text>
</comment>
<feature type="transmembrane region" description="Helical" evidence="1">
    <location>
        <begin position="139"/>
        <end position="158"/>
    </location>
</feature>
<evidence type="ECO:0000313" key="3">
    <source>
        <dbReference type="Proteomes" id="UP000268469"/>
    </source>
</evidence>
<keyword evidence="1" id="KW-0812">Transmembrane</keyword>
<evidence type="ECO:0008006" key="4">
    <source>
        <dbReference type="Google" id="ProtNLM"/>
    </source>
</evidence>
<feature type="transmembrane region" description="Helical" evidence="1">
    <location>
        <begin position="294"/>
        <end position="313"/>
    </location>
</feature>
<feature type="transmembrane region" description="Helical" evidence="1">
    <location>
        <begin position="56"/>
        <end position="73"/>
    </location>
</feature>